<dbReference type="InterPro" id="IPR036388">
    <property type="entry name" value="WH-like_DNA-bd_sf"/>
</dbReference>
<dbReference type="PANTHER" id="PTHR35807">
    <property type="entry name" value="TRANSCRIPTIONAL REGULATOR REDD-RELATED"/>
    <property type="match status" value="1"/>
</dbReference>
<comment type="caution">
    <text evidence="9">The sequence shown here is derived from an EMBL/GenBank/DDBJ whole genome shotgun (WGS) entry which is preliminary data.</text>
</comment>
<keyword evidence="4 6" id="KW-0238">DNA-binding</keyword>
<dbReference type="CDD" id="cd15831">
    <property type="entry name" value="BTAD"/>
    <property type="match status" value="2"/>
</dbReference>
<evidence type="ECO:0000259" key="8">
    <source>
        <dbReference type="PROSITE" id="PS51755"/>
    </source>
</evidence>
<evidence type="ECO:0000256" key="1">
    <source>
        <dbReference type="ARBA" id="ARBA00005820"/>
    </source>
</evidence>
<feature type="compositionally biased region" description="Basic and acidic residues" evidence="7">
    <location>
        <begin position="349"/>
        <end position="361"/>
    </location>
</feature>
<feature type="compositionally biased region" description="Pro residues" evidence="7">
    <location>
        <begin position="256"/>
        <end position="267"/>
    </location>
</feature>
<dbReference type="Pfam" id="PF00486">
    <property type="entry name" value="Trans_reg_C"/>
    <property type="match status" value="1"/>
</dbReference>
<dbReference type="EMBL" id="JBHSOD010000101">
    <property type="protein sequence ID" value="MFC5890880.1"/>
    <property type="molecule type" value="Genomic_DNA"/>
</dbReference>
<protein>
    <submittedName>
        <fullName evidence="9">BTAD domain-containing putative transcriptional regulator</fullName>
    </submittedName>
</protein>
<reference evidence="10" key="1">
    <citation type="journal article" date="2019" name="Int. J. Syst. Evol. Microbiol.">
        <title>The Global Catalogue of Microorganisms (GCM) 10K type strain sequencing project: providing services to taxonomists for standard genome sequencing and annotation.</title>
        <authorList>
            <consortium name="The Broad Institute Genomics Platform"/>
            <consortium name="The Broad Institute Genome Sequencing Center for Infectious Disease"/>
            <person name="Wu L."/>
            <person name="Ma J."/>
        </authorList>
    </citation>
    <scope>NUCLEOTIDE SEQUENCE [LARGE SCALE GENOMIC DNA]</scope>
    <source>
        <strain evidence="10">CGMCC 4.1469</strain>
    </source>
</reference>
<keyword evidence="5" id="KW-0804">Transcription</keyword>
<dbReference type="InterPro" id="IPR001867">
    <property type="entry name" value="OmpR/PhoB-type_DNA-bd"/>
</dbReference>
<feature type="DNA-binding region" description="OmpR/PhoB-type" evidence="6">
    <location>
        <begin position="365"/>
        <end position="465"/>
    </location>
</feature>
<dbReference type="PROSITE" id="PS51755">
    <property type="entry name" value="OMPR_PHOB"/>
    <property type="match status" value="2"/>
</dbReference>
<proteinExistence type="inferred from homology"/>
<evidence type="ECO:0000256" key="2">
    <source>
        <dbReference type="ARBA" id="ARBA00023012"/>
    </source>
</evidence>
<organism evidence="9 10">
    <name type="scientific">Kitasatospora aburaviensis</name>
    <dbReference type="NCBI Taxonomy" id="67265"/>
    <lineage>
        <taxon>Bacteria</taxon>
        <taxon>Bacillati</taxon>
        <taxon>Actinomycetota</taxon>
        <taxon>Actinomycetes</taxon>
        <taxon>Kitasatosporales</taxon>
        <taxon>Streptomycetaceae</taxon>
        <taxon>Kitasatospora</taxon>
    </lineage>
</organism>
<evidence type="ECO:0000313" key="9">
    <source>
        <dbReference type="EMBL" id="MFC5890880.1"/>
    </source>
</evidence>
<dbReference type="Proteomes" id="UP001596067">
    <property type="component" value="Unassembled WGS sequence"/>
</dbReference>
<feature type="region of interest" description="Disordered" evidence="7">
    <location>
        <begin position="633"/>
        <end position="655"/>
    </location>
</feature>
<dbReference type="SMART" id="SM01043">
    <property type="entry name" value="BTAD"/>
    <property type="match status" value="2"/>
</dbReference>
<keyword evidence="3" id="KW-0805">Transcription regulation</keyword>
<dbReference type="InterPro" id="IPR005158">
    <property type="entry name" value="BTAD"/>
</dbReference>
<feature type="DNA-binding region" description="OmpR/PhoB-type" evidence="6">
    <location>
        <begin position="1"/>
        <end position="97"/>
    </location>
</feature>
<dbReference type="Gene3D" id="1.10.10.10">
    <property type="entry name" value="Winged helix-like DNA-binding domain superfamily/Winged helix DNA-binding domain"/>
    <property type="match status" value="2"/>
</dbReference>
<gene>
    <name evidence="9" type="ORF">ACFP0N_38610</name>
</gene>
<dbReference type="InterPro" id="IPR051677">
    <property type="entry name" value="AfsR-DnrI-RedD_regulator"/>
</dbReference>
<feature type="region of interest" description="Disordered" evidence="7">
    <location>
        <begin position="254"/>
        <end position="368"/>
    </location>
</feature>
<name>A0ABW1F9S6_9ACTN</name>
<evidence type="ECO:0000256" key="6">
    <source>
        <dbReference type="PROSITE-ProRule" id="PRU01091"/>
    </source>
</evidence>
<evidence type="ECO:0000256" key="7">
    <source>
        <dbReference type="SAM" id="MobiDB-lite"/>
    </source>
</evidence>
<feature type="compositionally biased region" description="Low complexity" evidence="7">
    <location>
        <begin position="268"/>
        <end position="298"/>
    </location>
</feature>
<evidence type="ECO:0000313" key="10">
    <source>
        <dbReference type="Proteomes" id="UP001596067"/>
    </source>
</evidence>
<evidence type="ECO:0000256" key="3">
    <source>
        <dbReference type="ARBA" id="ARBA00023015"/>
    </source>
</evidence>
<dbReference type="Pfam" id="PF03704">
    <property type="entry name" value="BTAD"/>
    <property type="match status" value="2"/>
</dbReference>
<dbReference type="SUPFAM" id="SSF46894">
    <property type="entry name" value="C-terminal effector domain of the bipartite response regulators"/>
    <property type="match status" value="2"/>
</dbReference>
<dbReference type="SUPFAM" id="SSF48452">
    <property type="entry name" value="TPR-like"/>
    <property type="match status" value="2"/>
</dbReference>
<dbReference type="PRINTS" id="PR00364">
    <property type="entry name" value="DISEASERSIST"/>
</dbReference>
<dbReference type="Gene3D" id="1.25.40.10">
    <property type="entry name" value="Tetratricopeptide repeat domain"/>
    <property type="match status" value="2"/>
</dbReference>
<keyword evidence="2" id="KW-0902">Two-component regulatory system</keyword>
<dbReference type="InterPro" id="IPR016032">
    <property type="entry name" value="Sig_transdc_resp-reg_C-effctor"/>
</dbReference>
<dbReference type="PANTHER" id="PTHR35807:SF1">
    <property type="entry name" value="TRANSCRIPTIONAL REGULATOR REDD"/>
    <property type="match status" value="1"/>
</dbReference>
<dbReference type="Gene3D" id="3.40.50.300">
    <property type="entry name" value="P-loop containing nucleotide triphosphate hydrolases"/>
    <property type="match status" value="1"/>
</dbReference>
<dbReference type="SMART" id="SM00862">
    <property type="entry name" value="Trans_reg_C"/>
    <property type="match status" value="2"/>
</dbReference>
<dbReference type="RefSeq" id="WP_313762787.1">
    <property type="nucleotide sequence ID" value="NZ_BAAAVH010000059.1"/>
</dbReference>
<sequence length="1007" mass="107495">MLQVVFRILGPLDVQVDGRPVPLSGARQRTILAMLLLSANHVVSVDTLAEAVWQGSPPTTFVNQIAICVSGLRKAFKAAVGADDLIVTSHPGYLLATGAHRIDAAEFEELVAEARDARQRGRTAAAAGLLEQALGLWRGRALEGVAAGRVAAEAARLDEQRLAVHEEFTALRLDLGRHRELIGELTSFLAEHGLREQARAQLMLAQYRSGLRAEALETYREARRLFAEELGIEPGPRLRQLHDAVLADEAWLAAPPAGPATPHPGQPHPGEMYPGDPHAGDPQPGDPQPGAGAAASAEPEAERQGFRFAFEPVSQRRALTRPAGPAAEHRPARTSPPPARTSPPPARTRAADRGARADEVPPARSPQFVPAATAALEFRLLGPVEATAGGREIPLDGAKQRSVLAALLLADGRLLPDDRLSTLIWGWDPPATWTAQLHTYASRLRGRLGPLVDLVRRGPGYRLDIGPARLDLREFRRDADLGHRALENGAYARAAELLSAALGQWRGEPLTGVTPQLAEKELPALEESRLAVLEDRIEAELALGGHRAAVPELLRLVAEHPTRERLRGQLMIGLYRCDRQGDALEVYEAGRRLLAEDLGVDPGPALRRLHHQVLTGDLSHPGVPDRSAAVLTPTARPDAEPPGTTRPIVAAPPGGEERGGLVPAMLPPATADFIGRERHLTALAAALRGVRVDGPATGAAVEDPAAPVGPVVLTGGAGTGKSALAVHAAHLVRDDFPDGHLYADLSTPDGTPRDPGAVLGGFLRALGADRPELPDALDERVRLYRSRLAGRHVLVVLDNAADDRQVRPLLTAESRSRTLVTSRAALGVLEGARRFQVGPLDFPGAYQLLAAAGRERVSADPAATARIVELCERLPLALRVCAARLAAHPHWSPARLADRLTPAEHRLDELRLDDLDVRARLGSGLPGLDPVARGALGVLARADADSWTPADAAALLGSSERDAEEVLESLTGARLLTAAEDRSELRYRFAPLVRLVALEECRTAVAV</sequence>
<comment type="similarity">
    <text evidence="1">Belongs to the AfsR/DnrI/RedD regulatory family.</text>
</comment>
<feature type="domain" description="OmpR/PhoB-type" evidence="8">
    <location>
        <begin position="365"/>
        <end position="465"/>
    </location>
</feature>
<evidence type="ECO:0000256" key="4">
    <source>
        <dbReference type="ARBA" id="ARBA00023125"/>
    </source>
</evidence>
<keyword evidence="10" id="KW-1185">Reference proteome</keyword>
<evidence type="ECO:0000256" key="5">
    <source>
        <dbReference type="ARBA" id="ARBA00023163"/>
    </source>
</evidence>
<feature type="compositionally biased region" description="Pro residues" evidence="7">
    <location>
        <begin position="334"/>
        <end position="346"/>
    </location>
</feature>
<dbReference type="InterPro" id="IPR027417">
    <property type="entry name" value="P-loop_NTPase"/>
</dbReference>
<dbReference type="SUPFAM" id="SSF52540">
    <property type="entry name" value="P-loop containing nucleoside triphosphate hydrolases"/>
    <property type="match status" value="1"/>
</dbReference>
<accession>A0ABW1F9S6</accession>
<dbReference type="InterPro" id="IPR011990">
    <property type="entry name" value="TPR-like_helical_dom_sf"/>
</dbReference>
<feature type="domain" description="OmpR/PhoB-type" evidence="8">
    <location>
        <begin position="1"/>
        <end position="97"/>
    </location>
</feature>